<comment type="catalytic activity">
    <reaction evidence="1">
        <text>ATP + protein L-histidine = ADP + protein N-phospho-L-histidine.</text>
        <dbReference type="EC" id="2.7.13.3"/>
    </reaction>
</comment>
<accession>A0A515EQR8</accession>
<dbReference type="InterPro" id="IPR004358">
    <property type="entry name" value="Sig_transdc_His_kin-like_C"/>
</dbReference>
<evidence type="ECO:0000259" key="4">
    <source>
        <dbReference type="PROSITE" id="PS50109"/>
    </source>
</evidence>
<dbReference type="GO" id="GO:0016020">
    <property type="term" value="C:membrane"/>
    <property type="evidence" value="ECO:0007669"/>
    <property type="project" value="InterPro"/>
</dbReference>
<dbReference type="InterPro" id="IPR036890">
    <property type="entry name" value="HATPase_C_sf"/>
</dbReference>
<dbReference type="PANTHER" id="PTHR34220">
    <property type="entry name" value="SENSOR HISTIDINE KINASE YPDA"/>
    <property type="match status" value="1"/>
</dbReference>
<protein>
    <recommendedName>
        <fullName evidence="2">histidine kinase</fullName>
        <ecNumber evidence="2">2.7.13.3</ecNumber>
    </recommendedName>
</protein>
<dbReference type="InterPro" id="IPR010559">
    <property type="entry name" value="Sig_transdc_His_kin_internal"/>
</dbReference>
<evidence type="ECO:0000256" key="3">
    <source>
        <dbReference type="SAM" id="Phobius"/>
    </source>
</evidence>
<evidence type="ECO:0000256" key="1">
    <source>
        <dbReference type="ARBA" id="ARBA00000085"/>
    </source>
</evidence>
<keyword evidence="3" id="KW-1133">Transmembrane helix</keyword>
<dbReference type="PROSITE" id="PS50109">
    <property type="entry name" value="HIS_KIN"/>
    <property type="match status" value="1"/>
</dbReference>
<dbReference type="PRINTS" id="PR00344">
    <property type="entry name" value="BCTRLSENSOR"/>
</dbReference>
<dbReference type="PANTHER" id="PTHR34220:SF9">
    <property type="entry name" value="SIGNAL TRANSDUCTION HISTIDINE KINASE INTERNAL REGION DOMAIN-CONTAINING PROTEIN"/>
    <property type="match status" value="1"/>
</dbReference>
<dbReference type="InterPro" id="IPR050640">
    <property type="entry name" value="Bact_2-comp_sensor_kinase"/>
</dbReference>
<feature type="transmembrane region" description="Helical" evidence="3">
    <location>
        <begin position="115"/>
        <end position="134"/>
    </location>
</feature>
<sequence length="358" mass="38887">MYPRLHTINWNAKLSGFLQTMAFCLAITALNYSLRPHDDYATPLTYSVLIGFFSWGLISFGAEFFPSAAETGFPKGWQGLFLSAGGIVGGCTLGWLSASLLLGKPLSGSIPQKHLLPEAVMSIVIGIIITFYFYSRGKSSHLEGRIKEVRHQASEAQLKLLQTQLEPHMLFNTLANLRALISVDPARAQTMLDHMVAYLRATLNASRATAHPLQAEFQRLRDYLELMAVRMGPRLRYTLDLPAELEQLAVPTLLLQPLVENAIKHGLEPQVAGGSILVRARQHQGVVTLEVTDTGVGLSNSAPQLTSNDTSSPGTGFGLAQVHERLATVYGPRAAMQIEAVPTGGTRVSVTFPSPSTP</sequence>
<dbReference type="InterPro" id="IPR003594">
    <property type="entry name" value="HATPase_dom"/>
</dbReference>
<dbReference type="Proteomes" id="UP000317365">
    <property type="component" value="Chromosome"/>
</dbReference>
<gene>
    <name evidence="5" type="ORF">EXZ61_13055</name>
</gene>
<dbReference type="AlphaFoldDB" id="A0A515EQR8"/>
<dbReference type="RefSeq" id="WP_142812178.1">
    <property type="nucleotide sequence ID" value="NZ_CP036282.1"/>
</dbReference>
<reference evidence="6" key="2">
    <citation type="journal article" date="2020" name="Int. J. Syst. Evol. Microbiol.">
        <title>Genomic insights into a novel species Rhodoferax aquaticus sp. nov., isolated from freshwater.</title>
        <authorList>
            <person name="Li T."/>
            <person name="Zhuo Y."/>
            <person name="Jin C.Z."/>
            <person name="Wu X."/>
            <person name="Ko S.R."/>
            <person name="Jin F.J."/>
            <person name="Ahn C.Y."/>
            <person name="Oh H.M."/>
            <person name="Lee H.G."/>
            <person name="Jin L."/>
        </authorList>
    </citation>
    <scope>NUCLEOTIDE SEQUENCE [LARGE SCALE GENOMIC DNA]</scope>
    <source>
        <strain evidence="6">Gr-4</strain>
    </source>
</reference>
<dbReference type="EMBL" id="CP036282">
    <property type="protein sequence ID" value="QDL55018.1"/>
    <property type="molecule type" value="Genomic_DNA"/>
</dbReference>
<dbReference type="Gene3D" id="3.30.565.10">
    <property type="entry name" value="Histidine kinase-like ATPase, C-terminal domain"/>
    <property type="match status" value="1"/>
</dbReference>
<keyword evidence="5" id="KW-0808">Transferase</keyword>
<organism evidence="5 6">
    <name type="scientific">Rhodoferax aquaticus</name>
    <dbReference type="NCBI Taxonomy" id="2527691"/>
    <lineage>
        <taxon>Bacteria</taxon>
        <taxon>Pseudomonadati</taxon>
        <taxon>Pseudomonadota</taxon>
        <taxon>Betaproteobacteria</taxon>
        <taxon>Burkholderiales</taxon>
        <taxon>Comamonadaceae</taxon>
        <taxon>Rhodoferax</taxon>
    </lineage>
</organism>
<feature type="transmembrane region" description="Helical" evidence="3">
    <location>
        <begin position="77"/>
        <end position="103"/>
    </location>
</feature>
<name>A0A515EQR8_9BURK</name>
<dbReference type="Pfam" id="PF02518">
    <property type="entry name" value="HATPase_c"/>
    <property type="match status" value="1"/>
</dbReference>
<dbReference type="EC" id="2.7.13.3" evidence="2"/>
<feature type="transmembrane region" description="Helical" evidence="3">
    <location>
        <begin position="12"/>
        <end position="32"/>
    </location>
</feature>
<feature type="transmembrane region" description="Helical" evidence="3">
    <location>
        <begin position="44"/>
        <end position="65"/>
    </location>
</feature>
<evidence type="ECO:0000256" key="2">
    <source>
        <dbReference type="ARBA" id="ARBA00012438"/>
    </source>
</evidence>
<keyword evidence="3" id="KW-0472">Membrane</keyword>
<feature type="domain" description="Histidine kinase" evidence="4">
    <location>
        <begin position="254"/>
        <end position="356"/>
    </location>
</feature>
<dbReference type="KEGG" id="rhg:EXZ61_13055"/>
<evidence type="ECO:0000313" key="6">
    <source>
        <dbReference type="Proteomes" id="UP000317365"/>
    </source>
</evidence>
<dbReference type="InterPro" id="IPR005467">
    <property type="entry name" value="His_kinase_dom"/>
</dbReference>
<dbReference type="SUPFAM" id="SSF55874">
    <property type="entry name" value="ATPase domain of HSP90 chaperone/DNA topoisomerase II/histidine kinase"/>
    <property type="match status" value="1"/>
</dbReference>
<keyword evidence="3" id="KW-0812">Transmembrane</keyword>
<dbReference type="Pfam" id="PF06580">
    <property type="entry name" value="His_kinase"/>
    <property type="match status" value="1"/>
</dbReference>
<evidence type="ECO:0000313" key="5">
    <source>
        <dbReference type="EMBL" id="QDL55018.1"/>
    </source>
</evidence>
<dbReference type="SMART" id="SM00387">
    <property type="entry name" value="HATPase_c"/>
    <property type="match status" value="1"/>
</dbReference>
<proteinExistence type="predicted"/>
<reference evidence="6" key="1">
    <citation type="submission" date="2019-02" db="EMBL/GenBank/DDBJ databases">
        <title>Complete genome sequence of Rhodoferax sp. Gr-4.</title>
        <authorList>
            <person name="Jin L."/>
        </authorList>
    </citation>
    <scope>NUCLEOTIDE SEQUENCE [LARGE SCALE GENOMIC DNA]</scope>
    <source>
        <strain evidence="6">Gr-4</strain>
    </source>
</reference>
<dbReference type="GO" id="GO:0000155">
    <property type="term" value="F:phosphorelay sensor kinase activity"/>
    <property type="evidence" value="ECO:0007669"/>
    <property type="project" value="InterPro"/>
</dbReference>
<keyword evidence="6" id="KW-1185">Reference proteome</keyword>
<keyword evidence="5" id="KW-0418">Kinase</keyword>